<protein>
    <submittedName>
        <fullName evidence="1">SOS inhibition protein PsiB</fullName>
    </submittedName>
</protein>
<evidence type="ECO:0000313" key="2">
    <source>
        <dbReference type="Proteomes" id="UP000295530"/>
    </source>
</evidence>
<comment type="caution">
    <text evidence="1">The sequence shown here is derived from an EMBL/GenBank/DDBJ whole genome shotgun (WGS) entry which is preliminary data.</text>
</comment>
<accession>A0A4R6E1F4</accession>
<dbReference type="AlphaFoldDB" id="A0A4R6E1F4"/>
<dbReference type="OrthoDB" id="6488194at2"/>
<proteinExistence type="predicted"/>
<keyword evidence="2" id="KW-1185">Reference proteome</keyword>
<dbReference type="Gene3D" id="3.40.50.11880">
    <property type="entry name" value="Plasmid SOS inhibition protein"/>
    <property type="match status" value="1"/>
</dbReference>
<evidence type="ECO:0000313" key="1">
    <source>
        <dbReference type="EMBL" id="TDN51513.1"/>
    </source>
</evidence>
<sequence>MNTVFETESISGMAPDEFEHIREAGFEFRSDLTHAVMCGLTIPSGWQASGEYRSEFGGWFPVQVRFSPQGGAFRIEVCSPGEISQDWLIVVVSGNGQSVSVVRQLAQFDGDIISHVIALAASLHGAGYSLCHILATLGMEGGL</sequence>
<dbReference type="InterPro" id="IPR009385">
    <property type="entry name" value="Plasmid_inh_PsiB"/>
</dbReference>
<dbReference type="EMBL" id="SNVX01000018">
    <property type="protein sequence ID" value="TDN51513.1"/>
    <property type="molecule type" value="Genomic_DNA"/>
</dbReference>
<dbReference type="RefSeq" id="WP_133462110.1">
    <property type="nucleotide sequence ID" value="NZ_SNVX01000018.1"/>
</dbReference>
<dbReference type="NCBIfam" id="NF010255">
    <property type="entry name" value="PRK13701.1"/>
    <property type="match status" value="1"/>
</dbReference>
<dbReference type="InterPro" id="IPR038131">
    <property type="entry name" value="PsiB-like_sf"/>
</dbReference>
<name>A0A4R6E1F4_SCAGO</name>
<reference evidence="1 2" key="1">
    <citation type="submission" date="2019-03" db="EMBL/GenBank/DDBJ databases">
        <title>Genomic analyses of the natural microbiome of Caenorhabditis elegans.</title>
        <authorList>
            <person name="Samuel B."/>
        </authorList>
    </citation>
    <scope>NUCLEOTIDE SEQUENCE [LARGE SCALE GENOMIC DNA]</scope>
    <source>
        <strain evidence="1 2">BIGb0156</strain>
    </source>
</reference>
<gene>
    <name evidence="1" type="ORF">EC847_11842</name>
</gene>
<dbReference type="Proteomes" id="UP000295530">
    <property type="component" value="Unassembled WGS sequence"/>
</dbReference>
<dbReference type="Pfam" id="PF06290">
    <property type="entry name" value="PsiB"/>
    <property type="match status" value="1"/>
</dbReference>
<organism evidence="1 2">
    <name type="scientific">Scandinavium goeteborgense</name>
    <dbReference type="NCBI Taxonomy" id="1851514"/>
    <lineage>
        <taxon>Bacteria</taxon>
        <taxon>Pseudomonadati</taxon>
        <taxon>Pseudomonadota</taxon>
        <taxon>Gammaproteobacteria</taxon>
        <taxon>Enterobacterales</taxon>
        <taxon>Enterobacteriaceae</taxon>
        <taxon>Scandinavium</taxon>
    </lineage>
</organism>